<evidence type="ECO:0000256" key="7">
    <source>
        <dbReference type="SAM" id="Phobius"/>
    </source>
</evidence>
<feature type="transmembrane region" description="Helical" evidence="7">
    <location>
        <begin position="106"/>
        <end position="123"/>
    </location>
</feature>
<gene>
    <name evidence="8" type="ORF">I4Q42_08595</name>
</gene>
<organism evidence="8 9">
    <name type="scientific">Caulobacter hibisci</name>
    <dbReference type="NCBI Taxonomy" id="2035993"/>
    <lineage>
        <taxon>Bacteria</taxon>
        <taxon>Pseudomonadati</taxon>
        <taxon>Pseudomonadota</taxon>
        <taxon>Alphaproteobacteria</taxon>
        <taxon>Caulobacterales</taxon>
        <taxon>Caulobacteraceae</taxon>
        <taxon>Caulobacter</taxon>
    </lineage>
</organism>
<evidence type="ECO:0000313" key="9">
    <source>
        <dbReference type="Proteomes" id="UP000639859"/>
    </source>
</evidence>
<keyword evidence="9" id="KW-1185">Reference proteome</keyword>
<dbReference type="PANTHER" id="PTHR30509:SF9">
    <property type="entry name" value="MULTIDRUG RESISTANCE PROTEIN MDTO"/>
    <property type="match status" value="1"/>
</dbReference>
<comment type="subcellular location">
    <subcellularLocation>
        <location evidence="1">Cell membrane</location>
        <topology evidence="1">Multi-pass membrane protein</topology>
    </subcellularLocation>
</comment>
<feature type="transmembrane region" description="Helical" evidence="7">
    <location>
        <begin position="58"/>
        <end position="76"/>
    </location>
</feature>
<evidence type="ECO:0000256" key="2">
    <source>
        <dbReference type="ARBA" id="ARBA00022448"/>
    </source>
</evidence>
<keyword evidence="5 7" id="KW-1133">Transmembrane helix</keyword>
<dbReference type="EMBL" id="JADWOX010000004">
    <property type="protein sequence ID" value="MBI1683724.1"/>
    <property type="molecule type" value="Genomic_DNA"/>
</dbReference>
<evidence type="ECO:0000256" key="6">
    <source>
        <dbReference type="ARBA" id="ARBA00023136"/>
    </source>
</evidence>
<evidence type="ECO:0000256" key="1">
    <source>
        <dbReference type="ARBA" id="ARBA00004651"/>
    </source>
</evidence>
<evidence type="ECO:0000256" key="4">
    <source>
        <dbReference type="ARBA" id="ARBA00022692"/>
    </source>
</evidence>
<dbReference type="Pfam" id="PF04632">
    <property type="entry name" value="FUSC"/>
    <property type="match status" value="1"/>
</dbReference>
<dbReference type="RefSeq" id="WP_198575653.1">
    <property type="nucleotide sequence ID" value="NZ_JADWOX010000004.1"/>
</dbReference>
<evidence type="ECO:0000256" key="3">
    <source>
        <dbReference type="ARBA" id="ARBA00022475"/>
    </source>
</evidence>
<dbReference type="Proteomes" id="UP000639859">
    <property type="component" value="Unassembled WGS sequence"/>
</dbReference>
<feature type="transmembrane region" description="Helical" evidence="7">
    <location>
        <begin position="152"/>
        <end position="174"/>
    </location>
</feature>
<feature type="transmembrane region" description="Helical" evidence="7">
    <location>
        <begin position="83"/>
        <end position="100"/>
    </location>
</feature>
<accession>A0ABS0SW16</accession>
<reference evidence="8 9" key="1">
    <citation type="submission" date="2020-11" db="EMBL/GenBank/DDBJ databases">
        <title>genome sequence of strain KACC 18849.</title>
        <authorList>
            <person name="Gao J."/>
            <person name="Zhang X."/>
        </authorList>
    </citation>
    <scope>NUCLEOTIDE SEQUENCE [LARGE SCALE GENOMIC DNA]</scope>
    <source>
        <strain evidence="8 9">KACC 18849</strain>
    </source>
</reference>
<feature type="transmembrane region" description="Helical" evidence="7">
    <location>
        <begin position="35"/>
        <end position="52"/>
    </location>
</feature>
<protein>
    <submittedName>
        <fullName evidence="8">FUSC family protein</fullName>
    </submittedName>
</protein>
<keyword evidence="2" id="KW-0813">Transport</keyword>
<evidence type="ECO:0000313" key="8">
    <source>
        <dbReference type="EMBL" id="MBI1683724.1"/>
    </source>
</evidence>
<name>A0ABS0SW16_9CAUL</name>
<evidence type="ECO:0000256" key="5">
    <source>
        <dbReference type="ARBA" id="ARBA00022989"/>
    </source>
</evidence>
<keyword evidence="6 7" id="KW-0472">Membrane</keyword>
<keyword evidence="4 7" id="KW-0812">Transmembrane</keyword>
<dbReference type="InterPro" id="IPR006726">
    <property type="entry name" value="PHBA_efflux_AaeB/fusaric-R"/>
</dbReference>
<dbReference type="PANTHER" id="PTHR30509">
    <property type="entry name" value="P-HYDROXYBENZOIC ACID EFFLUX PUMP SUBUNIT-RELATED"/>
    <property type="match status" value="1"/>
</dbReference>
<proteinExistence type="predicted"/>
<sequence length="371" mass="39037">MPDSAPSDWRRFVGAGFSRSALAAAAKRKSELRHAVRVSAAVVAAYALATLLRLPQGYWAVFTAVIVVQSSLGATITASIERFMGTVVGAAAGALAAWLHMRHPEWGGLILAVTAAALAFLAAVRPAFKVAPITAVIMLIGTTTHMDPLTAAFLRVAEITVGSLVGVAATLLIFPARAHQSVVSSGQKAAGLLADLLSHYAAKLEGAPTELDPRAHYDETLKALAKLQTAMTEADRETASKLSDRSVSDALPRTLWRLRNDCVMIGRALREALPAPTLAPPTAAMLAASSAYLRGVAQSLSGSPRPDRIAFAAGHQTFQDAVEGMRDVGATRELGFDDAARTFGLVFAVENLFANLGDFADRVEEAAGKRD</sequence>
<keyword evidence="3" id="KW-1003">Cell membrane</keyword>
<comment type="caution">
    <text evidence="8">The sequence shown here is derived from an EMBL/GenBank/DDBJ whole genome shotgun (WGS) entry which is preliminary data.</text>
</comment>